<gene>
    <name evidence="1" type="ORF">MC7420_7557</name>
</gene>
<dbReference type="STRING" id="118168.MC7420_7557"/>
<dbReference type="AlphaFoldDB" id="B4W115"/>
<reference evidence="1 2" key="1">
    <citation type="submission" date="2008-07" db="EMBL/GenBank/DDBJ databases">
        <authorList>
            <person name="Tandeau de Marsac N."/>
            <person name="Ferriera S."/>
            <person name="Johnson J."/>
            <person name="Kravitz S."/>
            <person name="Beeson K."/>
            <person name="Sutton G."/>
            <person name="Rogers Y.-H."/>
            <person name="Friedman R."/>
            <person name="Frazier M."/>
            <person name="Venter J.C."/>
        </authorList>
    </citation>
    <scope>NUCLEOTIDE SEQUENCE [LARGE SCALE GENOMIC DNA]</scope>
    <source>
        <strain evidence="1 2">PCC 7420</strain>
    </source>
</reference>
<protein>
    <recommendedName>
        <fullName evidence="3">Orc1-like AAA ATPase domain-containing protein</fullName>
    </recommendedName>
</protein>
<evidence type="ECO:0000313" key="1">
    <source>
        <dbReference type="EMBL" id="EDX72077.1"/>
    </source>
</evidence>
<dbReference type="EMBL" id="DS989867">
    <property type="protein sequence ID" value="EDX72077.1"/>
    <property type="molecule type" value="Genomic_DNA"/>
</dbReference>
<keyword evidence="2" id="KW-1185">Reference proteome</keyword>
<name>B4W115_9CYAN</name>
<dbReference type="Proteomes" id="UP000003835">
    <property type="component" value="Unassembled WGS sequence"/>
</dbReference>
<proteinExistence type="predicted"/>
<dbReference type="HOGENOM" id="CLU_165348_0_0_3"/>
<dbReference type="eggNOG" id="COG4928">
    <property type="taxonomic scope" value="Bacteria"/>
</dbReference>
<organism evidence="1 2">
    <name type="scientific">Coleofasciculus chthonoplastes PCC 7420</name>
    <dbReference type="NCBI Taxonomy" id="118168"/>
    <lineage>
        <taxon>Bacteria</taxon>
        <taxon>Bacillati</taxon>
        <taxon>Cyanobacteriota</taxon>
        <taxon>Cyanophyceae</taxon>
        <taxon>Coleofasciculales</taxon>
        <taxon>Coleofasciculaceae</taxon>
        <taxon>Coleofasciculus</taxon>
    </lineage>
</organism>
<sequence>MDIAQFYQACNPSPLKFANPQDQKYYIDFSSVRGGNTIKEIGRTITRLSPNKPTCQLFTGHIGCGKSTELQQLKLGL</sequence>
<evidence type="ECO:0000313" key="2">
    <source>
        <dbReference type="Proteomes" id="UP000003835"/>
    </source>
</evidence>
<evidence type="ECO:0008006" key="3">
    <source>
        <dbReference type="Google" id="ProtNLM"/>
    </source>
</evidence>
<accession>B4W115</accession>